<dbReference type="Proteomes" id="UP000054717">
    <property type="component" value="Unassembled WGS sequence"/>
</dbReference>
<dbReference type="STRING" id="326475.AWB66_00011"/>
<dbReference type="GO" id="GO:0005886">
    <property type="term" value="C:plasma membrane"/>
    <property type="evidence" value="ECO:0007669"/>
    <property type="project" value="TreeGrafter"/>
</dbReference>
<feature type="transmembrane region" description="Helical" evidence="1">
    <location>
        <begin position="35"/>
        <end position="57"/>
    </location>
</feature>
<dbReference type="AlphaFoldDB" id="A0A158EN86"/>
<keyword evidence="1" id="KW-1133">Transmembrane helix</keyword>
<feature type="transmembrane region" description="Helical" evidence="1">
    <location>
        <begin position="12"/>
        <end position="29"/>
    </location>
</feature>
<comment type="caution">
    <text evidence="2">The sequence shown here is derived from an EMBL/GenBank/DDBJ whole genome shotgun (WGS) entry which is preliminary data.</text>
</comment>
<name>A0A158EN86_9BURK</name>
<dbReference type="RefSeq" id="WP_087628228.1">
    <property type="nucleotide sequence ID" value="NZ_FCNZ02000001.1"/>
</dbReference>
<accession>A0A158EN86</accession>
<protein>
    <recommendedName>
        <fullName evidence="4">Acid-resistance membrane protein</fullName>
    </recommendedName>
</protein>
<feature type="transmembrane region" description="Helical" evidence="1">
    <location>
        <begin position="150"/>
        <end position="172"/>
    </location>
</feature>
<dbReference type="EMBL" id="FCNZ02000001">
    <property type="protein sequence ID" value="SAL08956.1"/>
    <property type="molecule type" value="Genomic_DNA"/>
</dbReference>
<feature type="transmembrane region" description="Helical" evidence="1">
    <location>
        <begin position="66"/>
        <end position="86"/>
    </location>
</feature>
<evidence type="ECO:0000256" key="1">
    <source>
        <dbReference type="SAM" id="Phobius"/>
    </source>
</evidence>
<keyword evidence="1" id="KW-0472">Membrane</keyword>
<feature type="transmembrane region" description="Helical" evidence="1">
    <location>
        <begin position="92"/>
        <end position="112"/>
    </location>
</feature>
<sequence>MDELLGRAWWMLALRGAAGILFGLLALLWPGLTLLLLVAMFAAYALIGGVAAVSAAIRHRSMHTDWWIPLLLGLCTIAAGLIAVAAPGVTAFVLIAVMGANAIVTGVLDLIAWVRLKRRGRTQWLLFFIGILSVLFGIVVLVVPGAGALALVWMIGTYAIVTGALLLVLGLGARNWRSAVLRDKQNTPLHS</sequence>
<evidence type="ECO:0000313" key="3">
    <source>
        <dbReference type="Proteomes" id="UP000054717"/>
    </source>
</evidence>
<organism evidence="2 3">
    <name type="scientific">Caballeronia telluris</name>
    <dbReference type="NCBI Taxonomy" id="326475"/>
    <lineage>
        <taxon>Bacteria</taxon>
        <taxon>Pseudomonadati</taxon>
        <taxon>Pseudomonadota</taxon>
        <taxon>Betaproteobacteria</taxon>
        <taxon>Burkholderiales</taxon>
        <taxon>Burkholderiaceae</taxon>
        <taxon>Caballeronia</taxon>
    </lineage>
</organism>
<evidence type="ECO:0008006" key="4">
    <source>
        <dbReference type="Google" id="ProtNLM"/>
    </source>
</evidence>
<keyword evidence="3" id="KW-1185">Reference proteome</keyword>
<dbReference type="PANTHER" id="PTHR34989">
    <property type="entry name" value="PROTEIN HDED"/>
    <property type="match status" value="1"/>
</dbReference>
<dbReference type="PANTHER" id="PTHR34989:SF1">
    <property type="entry name" value="PROTEIN HDED"/>
    <property type="match status" value="1"/>
</dbReference>
<reference evidence="2" key="1">
    <citation type="submission" date="2016-01" db="EMBL/GenBank/DDBJ databases">
        <authorList>
            <person name="Peeters Charlotte."/>
        </authorList>
    </citation>
    <scope>NUCLEOTIDE SEQUENCE</scope>
    <source>
        <strain evidence="2">LMG 22936</strain>
    </source>
</reference>
<keyword evidence="1" id="KW-0812">Transmembrane</keyword>
<dbReference type="InterPro" id="IPR005325">
    <property type="entry name" value="DUF308_memb"/>
</dbReference>
<proteinExistence type="predicted"/>
<dbReference type="Pfam" id="PF03729">
    <property type="entry name" value="DUF308"/>
    <property type="match status" value="2"/>
</dbReference>
<dbReference type="InterPro" id="IPR052712">
    <property type="entry name" value="Acid_resist_chaperone_HdeD"/>
</dbReference>
<feature type="transmembrane region" description="Helical" evidence="1">
    <location>
        <begin position="124"/>
        <end position="144"/>
    </location>
</feature>
<gene>
    <name evidence="2" type="ORF">AWB66_00011</name>
</gene>
<evidence type="ECO:0000313" key="2">
    <source>
        <dbReference type="EMBL" id="SAL08956.1"/>
    </source>
</evidence>